<keyword evidence="13" id="KW-1133">Transmembrane helix</keyword>
<evidence type="ECO:0000256" key="14">
    <source>
        <dbReference type="ARBA" id="ARBA00023016"/>
    </source>
</evidence>
<keyword evidence="4" id="KW-0597">Phosphoprotein</keyword>
<keyword evidence="6" id="KW-0812">Transmembrane</keyword>
<protein>
    <recommendedName>
        <fullName evidence="2">non-specific serine/threonine protein kinase</fullName>
        <ecNumber evidence="2">2.7.11.1</ecNumber>
    </recommendedName>
    <alternativeName>
        <fullName evidence="19">PRKR-like endoplasmic reticulum kinase</fullName>
    </alternativeName>
</protein>
<feature type="chain" id="PRO_5004591923" description="non-specific serine/threonine protein kinase" evidence="22">
    <location>
        <begin position="21"/>
        <end position="942"/>
    </location>
</feature>
<comment type="similarity">
    <text evidence="18">Belongs to the protein kinase superfamily. Ser/Thr protein kinase family. GCN2 subfamily.</text>
</comment>
<keyword evidence="15" id="KW-0472">Membrane</keyword>
<dbReference type="GO" id="GO:0005524">
    <property type="term" value="F:ATP binding"/>
    <property type="evidence" value="ECO:0007669"/>
    <property type="project" value="UniProtKB-UniRule"/>
</dbReference>
<keyword evidence="16" id="KW-0325">Glycoprotein</keyword>
<keyword evidence="9" id="KW-0418">Kinase</keyword>
<evidence type="ECO:0000256" key="13">
    <source>
        <dbReference type="ARBA" id="ARBA00022989"/>
    </source>
</evidence>
<dbReference type="EnsemblMetazoa" id="tetur25g00670.1">
    <property type="protein sequence ID" value="tetur25g00670.1"/>
    <property type="gene ID" value="tetur25g00670"/>
</dbReference>
<evidence type="ECO:0000256" key="4">
    <source>
        <dbReference type="ARBA" id="ARBA00022553"/>
    </source>
</evidence>
<evidence type="ECO:0000256" key="8">
    <source>
        <dbReference type="ARBA" id="ARBA00022741"/>
    </source>
</evidence>
<evidence type="ECO:0000256" key="15">
    <source>
        <dbReference type="ARBA" id="ARBA00023136"/>
    </source>
</evidence>
<dbReference type="Pfam" id="PF00069">
    <property type="entry name" value="Pkinase"/>
    <property type="match status" value="2"/>
</dbReference>
<evidence type="ECO:0000256" key="16">
    <source>
        <dbReference type="ARBA" id="ARBA00023180"/>
    </source>
</evidence>
<feature type="domain" description="Protein kinase" evidence="23">
    <location>
        <begin position="537"/>
        <end position="919"/>
    </location>
</feature>
<dbReference type="GO" id="GO:0004694">
    <property type="term" value="F:eukaryotic translation initiation factor 2alpha kinase activity"/>
    <property type="evidence" value="ECO:0007669"/>
    <property type="project" value="TreeGrafter"/>
</dbReference>
<name>T1KX05_TETUR</name>
<proteinExistence type="inferred from homology"/>
<evidence type="ECO:0000256" key="5">
    <source>
        <dbReference type="ARBA" id="ARBA00022679"/>
    </source>
</evidence>
<evidence type="ECO:0000256" key="22">
    <source>
        <dbReference type="SAM" id="SignalP"/>
    </source>
</evidence>
<dbReference type="Proteomes" id="UP000015104">
    <property type="component" value="Unassembled WGS sequence"/>
</dbReference>
<evidence type="ECO:0000313" key="24">
    <source>
        <dbReference type="EnsemblMetazoa" id="tetur25g00670.1"/>
    </source>
</evidence>
<dbReference type="EC" id="2.7.11.1" evidence="2"/>
<evidence type="ECO:0000256" key="20">
    <source>
        <dbReference type="PROSITE-ProRule" id="PRU10141"/>
    </source>
</evidence>
<comment type="subcellular location">
    <subcellularLocation>
        <location evidence="1">Endoplasmic reticulum membrane</location>
        <topology evidence="1">Single-pass type I membrane protein</topology>
    </subcellularLocation>
</comment>
<keyword evidence="5" id="KW-0808">Transferase</keyword>
<keyword evidence="3" id="KW-0723">Serine/threonine-protein kinase</keyword>
<dbReference type="OMA" id="CMIEERE"/>
<reference evidence="24" key="2">
    <citation type="submission" date="2015-06" db="UniProtKB">
        <authorList>
            <consortium name="EnsemblMetazoa"/>
        </authorList>
    </citation>
    <scope>IDENTIFICATION</scope>
</reference>
<sequence>MMKFNLIFLILCALIGFSKSSDGIADCSSSKQASLRKLMNQADCYIVSTLDGKVTALDINDNGRVLWSHSTDDDGLLQSTIGDFQFISDAIYFKLVPALDGSLYKLNQQYNIIEPVPLNVDILLKSSFKLGDDLLINGGKEVKTFAFDLFSGDLIYSCGLADCTKSRRGPQDDDSNLTIVLIRQLRQKVKAVDPRSGVEQWKFSVGENNAQLLSKHDDCHVFDSIDQSNERQDEKLSISISDGLIKLLTRKDNRLLWTQQLESPIVGMWLYSNGKLDNVDLFRYDITSTDSLSQQPILYIGSHKNQFYIQHSNAIKERYREIGKSFYSSYKHPFSQYQQWIPQIEWYPHQDDNENSLQIIPSSSRALSIPTKGQFILLRPDESKTQCYPPSSEEKPFVNLSSEDYFNGTRSPADTIDQIIIISLWHWWKEVLIISVFFAVVLNIVVSYIRRHVVKNVFQELPNSAEDVCYPTNRSPRSSESTEERSTSISPSTPTLPLQNTLLQQSPPIPPLRPNSLPNGNVPLDNANYTSRYITDFEPICCLGKGGFGVVFQARNRIDDCHYAVKRINLPFQQTARDKVMREVRALACLEHHGIVRYYNSWLEVPPEGWQEEADSNLTNDKSSFWGSEPNSTSLKSDSPVSPSSTSVKWPEFKKQTDNFDISDNSNGDDSYVVFQQSGTSHQNGESNNLSEANQKPIDETSNDEENKLNFVSKQSRRAYLYIQMQLCQKETLREWLKTHKNRDKCLVLEYFVQIVEAVEYVHSKKLMHRDLKPSNIFFAMDGCVKIGDFGLVTAIASDFFGTQGGDTPSSEIPNQKSHKGRHTDQVGTKLYMSPEQIAGASYSNKVDIYSLGVIFFEMLMPFDTEMERIKILSNIKEGLFPTKFQNNHSKECQLICKLLSCDPDERPLATEILDNPVFNDANELIIERIPRKRTLSSSKPY</sequence>
<dbReference type="Gene3D" id="3.30.200.20">
    <property type="entry name" value="Phosphorylase Kinase, domain 1"/>
    <property type="match status" value="1"/>
</dbReference>
<evidence type="ECO:0000256" key="12">
    <source>
        <dbReference type="ARBA" id="ARBA00022845"/>
    </source>
</evidence>
<dbReference type="SUPFAM" id="SSF50998">
    <property type="entry name" value="Quinoprotein alcohol dehydrogenase-like"/>
    <property type="match status" value="1"/>
</dbReference>
<dbReference type="SUPFAM" id="SSF56112">
    <property type="entry name" value="Protein kinase-like (PK-like)"/>
    <property type="match status" value="1"/>
</dbReference>
<evidence type="ECO:0000256" key="17">
    <source>
        <dbReference type="ARBA" id="ARBA00023230"/>
    </source>
</evidence>
<dbReference type="PROSITE" id="PS00107">
    <property type="entry name" value="PROTEIN_KINASE_ATP"/>
    <property type="match status" value="1"/>
</dbReference>
<dbReference type="KEGG" id="tut:107368024"/>
<dbReference type="PROSITE" id="PS00108">
    <property type="entry name" value="PROTEIN_KINASE_ST"/>
    <property type="match status" value="1"/>
</dbReference>
<dbReference type="EMBL" id="CAEY01000675">
    <property type="status" value="NOT_ANNOTATED_CDS"/>
    <property type="molecule type" value="Genomic_DNA"/>
</dbReference>
<dbReference type="InterPro" id="IPR015943">
    <property type="entry name" value="WD40/YVTN_repeat-like_dom_sf"/>
</dbReference>
<feature type="compositionally biased region" description="Polar residues" evidence="21">
    <location>
        <begin position="616"/>
        <end position="631"/>
    </location>
</feature>
<dbReference type="AlphaFoldDB" id="T1KX05"/>
<feature type="compositionally biased region" description="Polar residues" evidence="21">
    <location>
        <begin position="679"/>
        <end position="694"/>
    </location>
</feature>
<keyword evidence="7 22" id="KW-0732">Signal</keyword>
<dbReference type="OrthoDB" id="341578at2759"/>
<dbReference type="InterPro" id="IPR008271">
    <property type="entry name" value="Ser/Thr_kinase_AS"/>
</dbReference>
<gene>
    <name evidence="24" type="primary">107368024</name>
</gene>
<evidence type="ECO:0000256" key="18">
    <source>
        <dbReference type="ARBA" id="ARBA00037982"/>
    </source>
</evidence>
<feature type="compositionally biased region" description="Low complexity" evidence="21">
    <location>
        <begin position="487"/>
        <end position="497"/>
    </location>
</feature>
<feature type="compositionally biased region" description="Low complexity" evidence="21">
    <location>
        <begin position="632"/>
        <end position="649"/>
    </location>
</feature>
<dbReference type="InterPro" id="IPR011009">
    <property type="entry name" value="Kinase-like_dom_sf"/>
</dbReference>
<dbReference type="InterPro" id="IPR050339">
    <property type="entry name" value="CC_SR_Kinase"/>
</dbReference>
<dbReference type="GO" id="GO:0005634">
    <property type="term" value="C:nucleus"/>
    <property type="evidence" value="ECO:0007669"/>
    <property type="project" value="TreeGrafter"/>
</dbReference>
<dbReference type="eggNOG" id="KOG1033">
    <property type="taxonomic scope" value="Eukaryota"/>
</dbReference>
<evidence type="ECO:0000256" key="11">
    <source>
        <dbReference type="ARBA" id="ARBA00022840"/>
    </source>
</evidence>
<evidence type="ECO:0000256" key="3">
    <source>
        <dbReference type="ARBA" id="ARBA00022527"/>
    </source>
</evidence>
<feature type="compositionally biased region" description="Polar residues" evidence="21">
    <location>
        <begin position="806"/>
        <end position="816"/>
    </location>
</feature>
<evidence type="ECO:0000256" key="1">
    <source>
        <dbReference type="ARBA" id="ARBA00004115"/>
    </source>
</evidence>
<reference evidence="25" key="1">
    <citation type="submission" date="2011-08" db="EMBL/GenBank/DDBJ databases">
        <authorList>
            <person name="Rombauts S."/>
        </authorList>
    </citation>
    <scope>NUCLEOTIDE SEQUENCE</scope>
    <source>
        <strain evidence="25">London</strain>
    </source>
</reference>
<feature type="signal peptide" evidence="22">
    <location>
        <begin position="1"/>
        <end position="20"/>
    </location>
</feature>
<dbReference type="GO" id="GO:0005789">
    <property type="term" value="C:endoplasmic reticulum membrane"/>
    <property type="evidence" value="ECO:0007669"/>
    <property type="project" value="UniProtKB-SubCell"/>
</dbReference>
<evidence type="ECO:0000256" key="10">
    <source>
        <dbReference type="ARBA" id="ARBA00022824"/>
    </source>
</evidence>
<dbReference type="InterPro" id="IPR000719">
    <property type="entry name" value="Prot_kinase_dom"/>
</dbReference>
<keyword evidence="17" id="KW-0834">Unfolded protein response</keyword>
<dbReference type="PROSITE" id="PS50011">
    <property type="entry name" value="PROTEIN_KINASE_DOM"/>
    <property type="match status" value="1"/>
</dbReference>
<dbReference type="PANTHER" id="PTHR11042:SF91">
    <property type="entry name" value="EUKARYOTIC TRANSLATION INITIATION FACTOR 2-ALPHA KINASE"/>
    <property type="match status" value="1"/>
</dbReference>
<keyword evidence="10" id="KW-0256">Endoplasmic reticulum</keyword>
<accession>T1KX05</accession>
<evidence type="ECO:0000313" key="25">
    <source>
        <dbReference type="Proteomes" id="UP000015104"/>
    </source>
</evidence>
<feature type="region of interest" description="Disordered" evidence="21">
    <location>
        <begin position="612"/>
        <end position="650"/>
    </location>
</feature>
<feature type="binding site" evidence="20">
    <location>
        <position position="566"/>
    </location>
    <ligand>
        <name>ATP</name>
        <dbReference type="ChEBI" id="CHEBI:30616"/>
    </ligand>
</feature>
<dbReference type="FunFam" id="1.10.510.10:FF:000251">
    <property type="entry name" value="eukaryotic translation initiation factor 2-alpha kinase 3"/>
    <property type="match status" value="1"/>
</dbReference>
<dbReference type="FunFam" id="3.30.200.20:FF:000193">
    <property type="entry name" value="Eukaryotic translation initiation factor 2-alpha kinase 3"/>
    <property type="match status" value="1"/>
</dbReference>
<dbReference type="STRING" id="32264.T1KX05"/>
<dbReference type="Gene3D" id="1.10.510.10">
    <property type="entry name" value="Transferase(Phosphotransferase) domain 1"/>
    <property type="match status" value="1"/>
</dbReference>
<evidence type="ECO:0000256" key="19">
    <source>
        <dbReference type="ARBA" id="ARBA00041500"/>
    </source>
</evidence>
<dbReference type="Gene3D" id="2.130.10.10">
    <property type="entry name" value="YVTN repeat-like/Quinoprotein amine dehydrogenase"/>
    <property type="match status" value="1"/>
</dbReference>
<evidence type="ECO:0000256" key="7">
    <source>
        <dbReference type="ARBA" id="ARBA00022729"/>
    </source>
</evidence>
<dbReference type="InterPro" id="IPR011047">
    <property type="entry name" value="Quinoprotein_ADH-like_sf"/>
</dbReference>
<evidence type="ECO:0000256" key="9">
    <source>
        <dbReference type="ARBA" id="ARBA00022777"/>
    </source>
</evidence>
<dbReference type="GO" id="GO:0006986">
    <property type="term" value="P:response to unfolded protein"/>
    <property type="evidence" value="ECO:0007669"/>
    <property type="project" value="UniProtKB-KW"/>
</dbReference>
<evidence type="ECO:0000259" key="23">
    <source>
        <dbReference type="PROSITE" id="PS50011"/>
    </source>
</evidence>
<feature type="region of interest" description="Disordered" evidence="21">
    <location>
        <begin position="469"/>
        <end position="497"/>
    </location>
</feature>
<dbReference type="PANTHER" id="PTHR11042">
    <property type="entry name" value="EUKARYOTIC TRANSLATION INITIATION FACTOR 2-ALPHA KINASE EIF2-ALPHA KINASE -RELATED"/>
    <property type="match status" value="1"/>
</dbReference>
<feature type="region of interest" description="Disordered" evidence="21">
    <location>
        <begin position="806"/>
        <end position="825"/>
    </location>
</feature>
<keyword evidence="12" id="KW-0810">Translation regulation</keyword>
<feature type="region of interest" description="Disordered" evidence="21">
    <location>
        <begin position="679"/>
        <end position="705"/>
    </location>
</feature>
<evidence type="ECO:0000256" key="21">
    <source>
        <dbReference type="SAM" id="MobiDB-lite"/>
    </source>
</evidence>
<dbReference type="InterPro" id="IPR017441">
    <property type="entry name" value="Protein_kinase_ATP_BS"/>
</dbReference>
<organism evidence="24 25">
    <name type="scientific">Tetranychus urticae</name>
    <name type="common">Two-spotted spider mite</name>
    <dbReference type="NCBI Taxonomy" id="32264"/>
    <lineage>
        <taxon>Eukaryota</taxon>
        <taxon>Metazoa</taxon>
        <taxon>Ecdysozoa</taxon>
        <taxon>Arthropoda</taxon>
        <taxon>Chelicerata</taxon>
        <taxon>Arachnida</taxon>
        <taxon>Acari</taxon>
        <taxon>Acariformes</taxon>
        <taxon>Trombidiformes</taxon>
        <taxon>Prostigmata</taxon>
        <taxon>Eleutherengona</taxon>
        <taxon>Raphignathae</taxon>
        <taxon>Tetranychoidea</taxon>
        <taxon>Tetranychidae</taxon>
        <taxon>Tetranychus</taxon>
    </lineage>
</organism>
<evidence type="ECO:0000256" key="2">
    <source>
        <dbReference type="ARBA" id="ARBA00012513"/>
    </source>
</evidence>
<keyword evidence="25" id="KW-1185">Reference proteome</keyword>
<evidence type="ECO:0000256" key="6">
    <source>
        <dbReference type="ARBA" id="ARBA00022692"/>
    </source>
</evidence>
<keyword evidence="11 20" id="KW-0067">ATP-binding</keyword>
<dbReference type="HOGENOM" id="CLU_009091_0_0_1"/>
<keyword evidence="8 20" id="KW-0547">Nucleotide-binding</keyword>
<keyword evidence="14" id="KW-0346">Stress response</keyword>
<dbReference type="SMART" id="SM00220">
    <property type="entry name" value="S_TKc"/>
    <property type="match status" value="1"/>
</dbReference>